<evidence type="ECO:0000313" key="2">
    <source>
        <dbReference type="EMBL" id="NVN49465.1"/>
    </source>
</evidence>
<dbReference type="Pfam" id="PF09994">
    <property type="entry name" value="T6SS_Tle1-like_cat"/>
    <property type="match status" value="1"/>
</dbReference>
<dbReference type="PANTHER" id="PTHR33840:SF1">
    <property type="entry name" value="TLE1 PHOSPHOLIPASE DOMAIN-CONTAINING PROTEIN"/>
    <property type="match status" value="1"/>
</dbReference>
<organism evidence="2 3">
    <name type="scientific">Mycolicibacterium hippocampi</name>
    <dbReference type="NCBI Taxonomy" id="659824"/>
    <lineage>
        <taxon>Bacteria</taxon>
        <taxon>Bacillati</taxon>
        <taxon>Actinomycetota</taxon>
        <taxon>Actinomycetes</taxon>
        <taxon>Mycobacteriales</taxon>
        <taxon>Mycobacteriaceae</taxon>
        <taxon>Mycolicibacterium</taxon>
    </lineage>
</organism>
<comment type="caution">
    <text evidence="2">The sequence shown here is derived from an EMBL/GenBank/DDBJ whole genome shotgun (WGS) entry which is preliminary data.</text>
</comment>
<proteinExistence type="predicted"/>
<dbReference type="Proteomes" id="UP000570517">
    <property type="component" value="Unassembled WGS sequence"/>
</dbReference>
<name>A0A850PPY0_9MYCO</name>
<reference evidence="2 3" key="1">
    <citation type="submission" date="2020-05" db="EMBL/GenBank/DDBJ databases">
        <title>Draft genome sequence of Mycobacterium hippocampi DL, isolated from European seabass, Dicentrarchus labrax, reared in fish farms.</title>
        <authorList>
            <person name="Stathopoulou P."/>
            <person name="Asimakis E."/>
            <person name="Tzokas K."/>
            <person name="Batargias C."/>
            <person name="Tsiamis G."/>
        </authorList>
    </citation>
    <scope>NUCLEOTIDE SEQUENCE [LARGE SCALE GENOMIC DNA]</scope>
    <source>
        <strain evidence="2 3">DL</strain>
    </source>
</reference>
<dbReference type="PANTHER" id="PTHR33840">
    <property type="match status" value="1"/>
</dbReference>
<dbReference type="EMBL" id="JABFYL010000016">
    <property type="protein sequence ID" value="NVN49465.1"/>
    <property type="molecule type" value="Genomic_DNA"/>
</dbReference>
<keyword evidence="3" id="KW-1185">Reference proteome</keyword>
<evidence type="ECO:0000313" key="3">
    <source>
        <dbReference type="Proteomes" id="UP000570517"/>
    </source>
</evidence>
<sequence length="340" mass="36438">MKNIALFFDHSRDRSRPSEVTNTSALRALMRSDDNQIVWSPAGPQSPDRYHFAVRRRPSAALDVARTSVIEAYEFVVQRWVPGDRLFLFGGGRGASCARALTRLLGTVGVLRGPDVGGWPATDFTQYVLSTCAMPRTRRTASDWQRLGTLVAQLVGRGDIAVDVDFLGLWDTIGVPGVPPPDRPEPLTNVAVARHAVAIDGGYGPFAAQSLCPAAGGVEEVWFRGSHRDVVGGRGACAALSDIALDWVLDGAVAAGAVLTPSDRPAPCAVDALAGSAHPVALRRVPPDAAVHSSVEGYLRVHPSYWRRLPARIHWADTEWEARSERLASAPSTPMLAAAS</sequence>
<gene>
    <name evidence="2" type="ORF">HLY00_3541</name>
</gene>
<dbReference type="RefSeq" id="WP_178357839.1">
    <property type="nucleotide sequence ID" value="NZ_JABFYL010000016.1"/>
</dbReference>
<feature type="domain" description="T6SS Phospholipase effector Tle1-like catalytic" evidence="1">
    <location>
        <begin position="2"/>
        <end position="250"/>
    </location>
</feature>
<dbReference type="InterPro" id="IPR018712">
    <property type="entry name" value="Tle1-like_cat"/>
</dbReference>
<protein>
    <recommendedName>
        <fullName evidence="1">T6SS Phospholipase effector Tle1-like catalytic domain-containing protein</fullName>
    </recommendedName>
</protein>
<evidence type="ECO:0000259" key="1">
    <source>
        <dbReference type="Pfam" id="PF09994"/>
    </source>
</evidence>
<dbReference type="AlphaFoldDB" id="A0A850PPY0"/>
<accession>A0A850PPY0</accession>